<dbReference type="NCBIfam" id="NF047593">
    <property type="entry name" value="IS66_ISAeme5_TnpA"/>
    <property type="match status" value="1"/>
</dbReference>
<organism evidence="1 2">
    <name type="scientific">Microbulbifer thermotolerans</name>
    <dbReference type="NCBI Taxonomy" id="252514"/>
    <lineage>
        <taxon>Bacteria</taxon>
        <taxon>Pseudomonadati</taxon>
        <taxon>Pseudomonadota</taxon>
        <taxon>Gammaproteobacteria</taxon>
        <taxon>Cellvibrionales</taxon>
        <taxon>Microbulbiferaceae</taxon>
        <taxon>Microbulbifer</taxon>
    </lineage>
</organism>
<evidence type="ECO:0000313" key="1">
    <source>
        <dbReference type="EMBL" id="MCX2803400.1"/>
    </source>
</evidence>
<name>A0AB35I1B0_MICTH</name>
<dbReference type="RefSeq" id="WP_266002966.1">
    <property type="nucleotide sequence ID" value="NZ_CP130317.1"/>
</dbReference>
<proteinExistence type="predicted"/>
<dbReference type="Proteomes" id="UP001209730">
    <property type="component" value="Unassembled WGS sequence"/>
</dbReference>
<gene>
    <name evidence="1" type="ORF">OQJ68_16615</name>
</gene>
<sequence length="111" mass="12121">MPKITKKQKYWLDHYQAAKSSGKSLAAYAREHQLDAKRFHNWVYLLRKRGLIPGSESTKSSGRFVPVKPIGAAVTPAPSPAEIVLPNGICLRVPALSKALLSDLLALEVAS</sequence>
<evidence type="ECO:0000313" key="2">
    <source>
        <dbReference type="Proteomes" id="UP001209730"/>
    </source>
</evidence>
<accession>A0AB35I1B0</accession>
<comment type="caution">
    <text evidence="1">The sequence shown here is derived from an EMBL/GenBank/DDBJ whole genome shotgun (WGS) entry which is preliminary data.</text>
</comment>
<reference evidence="1" key="1">
    <citation type="submission" date="2022-11" db="EMBL/GenBank/DDBJ databases">
        <title>Chitin-degrading and fungicidal potential of chitinolytic bacterial strains from marine environment of the Pacific Ocean regions.</title>
        <authorList>
            <person name="Pentekhina I."/>
            <person name="Nedashkovskaya O."/>
            <person name="Seitkalieva A."/>
            <person name="Podvolotskaya A."/>
            <person name="Tekutyeva L."/>
            <person name="Balabanova L."/>
        </authorList>
    </citation>
    <scope>NUCLEOTIDE SEQUENCE</scope>
    <source>
        <strain evidence="1">KMM 6838</strain>
    </source>
</reference>
<dbReference type="EMBL" id="JAPHQB010000074">
    <property type="protein sequence ID" value="MCX2803400.1"/>
    <property type="molecule type" value="Genomic_DNA"/>
</dbReference>
<dbReference type="AlphaFoldDB" id="A0AB35I1B0"/>
<evidence type="ECO:0008006" key="3">
    <source>
        <dbReference type="Google" id="ProtNLM"/>
    </source>
</evidence>
<protein>
    <recommendedName>
        <fullName evidence="3">Transposase</fullName>
    </recommendedName>
</protein>